<dbReference type="InterPro" id="IPR027417">
    <property type="entry name" value="P-loop_NTPase"/>
</dbReference>
<dbReference type="InterPro" id="IPR052934">
    <property type="entry name" value="Methyl-DNA_Rec/Restrict_Enz"/>
</dbReference>
<dbReference type="STRING" id="1423770.FD29_GL000644"/>
<evidence type="ECO:0000313" key="3">
    <source>
        <dbReference type="Proteomes" id="UP000050872"/>
    </source>
</evidence>
<sequence>MGDAKLDNVEENSKPIVREDYLKFRNLLKYFVHILIVNSDKRNVQVMMQKKYPDMDPKWKGSIEDADEPIVQEYLTKIGRPIEEKKASESWNGKGQDGGSIRKDYLKYREYSTGTIDVKIAGGFQVHSRGSYINWINSRCNIVATWNHDKNEVVGLRMYLSGVDDEDQPRYDLIKLTDLGIYDSDDTEPTEVLKKFFRDYTTFLKEHPVVKEEKNMPNTSVRVKSLIEKLESSKNIILHGAPGTGKTYIARQVAAQMIGIDESELSASPQYSFVQFHPSYDYTDFVEGLRPIINDDGSMSFELKDGVFKRFCETTYQADSDKKFVFVIDEINRGEISKIFGELFFSVDPGYRDKKYGINTQYSNLHSNNEKFFIPNNVYIIGTMNDIDRSVDTFDFAMRRRFRFINVTAAESMDMWDDSELSDDDKEQAKKRLTALNQVIENIDGLNSDYDIGASYFMKLAELGKDKYEVLWNDFLEPLLSEYLRGTANETENMIALEKAYKNDKTEETIDHKEVE</sequence>
<protein>
    <submittedName>
        <fullName evidence="2">Endonuclease</fullName>
    </submittedName>
</protein>
<dbReference type="SMART" id="SM00382">
    <property type="entry name" value="AAA"/>
    <property type="match status" value="1"/>
</dbReference>
<organism evidence="2 3">
    <name type="scientific">Companilactobacillus mindensis DSM 14500</name>
    <dbReference type="NCBI Taxonomy" id="1423770"/>
    <lineage>
        <taxon>Bacteria</taxon>
        <taxon>Bacillati</taxon>
        <taxon>Bacillota</taxon>
        <taxon>Bacilli</taxon>
        <taxon>Lactobacillales</taxon>
        <taxon>Lactobacillaceae</taxon>
        <taxon>Companilactobacillus</taxon>
    </lineage>
</organism>
<dbReference type="SUPFAM" id="SSF52540">
    <property type="entry name" value="P-loop containing nucleoside triphosphate hydrolases"/>
    <property type="match status" value="1"/>
</dbReference>
<keyword evidence="2" id="KW-0540">Nuclease</keyword>
<dbReference type="CDD" id="cd00009">
    <property type="entry name" value="AAA"/>
    <property type="match status" value="1"/>
</dbReference>
<gene>
    <name evidence="2" type="ORF">FD29_GL000644</name>
</gene>
<reference evidence="2 3" key="1">
    <citation type="journal article" date="2015" name="Genome Announc.">
        <title>Expanding the biotechnology potential of lactobacilli through comparative genomics of 213 strains and associated genera.</title>
        <authorList>
            <person name="Sun Z."/>
            <person name="Harris H.M."/>
            <person name="McCann A."/>
            <person name="Guo C."/>
            <person name="Argimon S."/>
            <person name="Zhang W."/>
            <person name="Yang X."/>
            <person name="Jeffery I.B."/>
            <person name="Cooney J.C."/>
            <person name="Kagawa T.F."/>
            <person name="Liu W."/>
            <person name="Song Y."/>
            <person name="Salvetti E."/>
            <person name="Wrobel A."/>
            <person name="Rasinkangas P."/>
            <person name="Parkhill J."/>
            <person name="Rea M.C."/>
            <person name="O'Sullivan O."/>
            <person name="Ritari J."/>
            <person name="Douillard F.P."/>
            <person name="Paul Ross R."/>
            <person name="Yang R."/>
            <person name="Briner A.E."/>
            <person name="Felis G.E."/>
            <person name="de Vos W.M."/>
            <person name="Barrangou R."/>
            <person name="Klaenhammer T.R."/>
            <person name="Caufield P.W."/>
            <person name="Cui Y."/>
            <person name="Zhang H."/>
            <person name="O'Toole P.W."/>
        </authorList>
    </citation>
    <scope>NUCLEOTIDE SEQUENCE [LARGE SCALE GENOMIC DNA]</scope>
    <source>
        <strain evidence="2 3">DSM 14500</strain>
    </source>
</reference>
<keyword evidence="2" id="KW-0378">Hydrolase</keyword>
<proteinExistence type="predicted"/>
<dbReference type="Gene3D" id="3.40.50.300">
    <property type="entry name" value="P-loop containing nucleotide triphosphate hydrolases"/>
    <property type="match status" value="1"/>
</dbReference>
<name>A0A0R1QFW9_9LACO</name>
<dbReference type="InterPro" id="IPR003593">
    <property type="entry name" value="AAA+_ATPase"/>
</dbReference>
<accession>A0A0R1QFW9</accession>
<dbReference type="EMBL" id="AZEZ01000073">
    <property type="protein sequence ID" value="KRL43693.1"/>
    <property type="molecule type" value="Genomic_DNA"/>
</dbReference>
<dbReference type="GO" id="GO:0004519">
    <property type="term" value="F:endonuclease activity"/>
    <property type="evidence" value="ECO:0007669"/>
    <property type="project" value="UniProtKB-KW"/>
</dbReference>
<feature type="domain" description="AAA+ ATPase" evidence="1">
    <location>
        <begin position="232"/>
        <end position="412"/>
    </location>
</feature>
<evidence type="ECO:0000313" key="2">
    <source>
        <dbReference type="EMBL" id="KRL43693.1"/>
    </source>
</evidence>
<dbReference type="AlphaFoldDB" id="A0A0R1QFW9"/>
<dbReference type="GO" id="GO:0016887">
    <property type="term" value="F:ATP hydrolysis activity"/>
    <property type="evidence" value="ECO:0007669"/>
    <property type="project" value="InterPro"/>
</dbReference>
<dbReference type="PANTHER" id="PTHR37291">
    <property type="entry name" value="5-METHYLCYTOSINE-SPECIFIC RESTRICTION ENZYME B"/>
    <property type="match status" value="1"/>
</dbReference>
<keyword evidence="3" id="KW-1185">Reference proteome</keyword>
<comment type="caution">
    <text evidence="2">The sequence shown here is derived from an EMBL/GenBank/DDBJ whole genome shotgun (WGS) entry which is preliminary data.</text>
</comment>
<dbReference type="PATRIC" id="fig|1423770.3.peg.658"/>
<keyword evidence="2" id="KW-0255">Endonuclease</keyword>
<dbReference type="GO" id="GO:0005524">
    <property type="term" value="F:ATP binding"/>
    <property type="evidence" value="ECO:0007669"/>
    <property type="project" value="InterPro"/>
</dbReference>
<dbReference type="Proteomes" id="UP000050872">
    <property type="component" value="Unassembled WGS sequence"/>
</dbReference>
<dbReference type="Pfam" id="PF07728">
    <property type="entry name" value="AAA_5"/>
    <property type="match status" value="1"/>
</dbReference>
<dbReference type="PANTHER" id="PTHR37291:SF1">
    <property type="entry name" value="TYPE IV METHYL-DIRECTED RESTRICTION ENZYME ECOKMCRB SUBUNIT"/>
    <property type="match status" value="1"/>
</dbReference>
<dbReference type="InterPro" id="IPR011704">
    <property type="entry name" value="ATPase_dyneun-rel_AAA"/>
</dbReference>
<evidence type="ECO:0000259" key="1">
    <source>
        <dbReference type="SMART" id="SM00382"/>
    </source>
</evidence>